<dbReference type="Proteomes" id="UP001215956">
    <property type="component" value="Unassembled WGS sequence"/>
</dbReference>
<reference evidence="1 2" key="1">
    <citation type="submission" date="2023-03" db="EMBL/GenBank/DDBJ databases">
        <title>Whole genome sequencing of Methanotrichaceae archaeon M04Ac.</title>
        <authorList>
            <person name="Khomyakova M.A."/>
            <person name="Merkel A.Y."/>
            <person name="Slobodkin A.I."/>
        </authorList>
    </citation>
    <scope>NUCLEOTIDE SEQUENCE [LARGE SCALE GENOMIC DNA]</scope>
    <source>
        <strain evidence="1 2">M04Ac</strain>
    </source>
</reference>
<evidence type="ECO:0000313" key="2">
    <source>
        <dbReference type="Proteomes" id="UP001215956"/>
    </source>
</evidence>
<sequence>MFKVGEYREDVARDIANHLKEAGMKVDVRTFSTAWSDSIDHLEGRMSELKEELDEEDFQDCERYIDALRSVLSRGATPENFNQMFQMELDPEVNEKRQLFRDIMEGNLSLEERKAKMENFTEMMNDLGKISDAQSLVYEVLSRNKIEVGEDVGDRLDDPIVRIPYLPEDDEEESRFAKITTILTFNPRAAVFIDEFSAILVDELDEEFRDEYEDEFFEIYYLGEMISNLRKSSSGKMDAKRFYEMCALQAEEDGYILKVNGRDVGQEIARSLEKNGILKIKGDGIKWKR</sequence>
<organism evidence="1 2">
    <name type="scientific">Candidatus Methanocrinis alkalitolerans</name>
    <dbReference type="NCBI Taxonomy" id="3033395"/>
    <lineage>
        <taxon>Archaea</taxon>
        <taxon>Methanobacteriati</taxon>
        <taxon>Methanobacteriota</taxon>
        <taxon>Stenosarchaea group</taxon>
        <taxon>Methanomicrobia</taxon>
        <taxon>Methanotrichales</taxon>
        <taxon>Methanotrichaceae</taxon>
        <taxon>Methanocrinis</taxon>
    </lineage>
</organism>
<proteinExistence type="predicted"/>
<dbReference type="EMBL" id="JARFPL010000056">
    <property type="protein sequence ID" value="MDF0594245.1"/>
    <property type="molecule type" value="Genomic_DNA"/>
</dbReference>
<protein>
    <submittedName>
        <fullName evidence="1">Uncharacterized protein</fullName>
    </submittedName>
</protein>
<name>A0ABT5XHQ3_9EURY</name>
<gene>
    <name evidence="1" type="ORF">P0O24_11715</name>
</gene>
<accession>A0ABT5XHQ3</accession>
<evidence type="ECO:0000313" key="1">
    <source>
        <dbReference type="EMBL" id="MDF0594245.1"/>
    </source>
</evidence>
<comment type="caution">
    <text evidence="1">The sequence shown here is derived from an EMBL/GenBank/DDBJ whole genome shotgun (WGS) entry which is preliminary data.</text>
</comment>
<keyword evidence="2" id="KW-1185">Reference proteome</keyword>